<name>A0AA38MFN5_9CUCU</name>
<keyword evidence="2" id="KW-1185">Reference proteome</keyword>
<dbReference type="PANTHER" id="PTHR47326">
    <property type="entry name" value="TRANSPOSABLE ELEMENT TC3 TRANSPOSASE-LIKE PROTEIN"/>
    <property type="match status" value="1"/>
</dbReference>
<evidence type="ECO:0000313" key="2">
    <source>
        <dbReference type="Proteomes" id="UP001168821"/>
    </source>
</evidence>
<comment type="caution">
    <text evidence="1">The sequence shown here is derived from an EMBL/GenBank/DDBJ whole genome shotgun (WGS) entry which is preliminary data.</text>
</comment>
<dbReference type="PANTHER" id="PTHR47326:SF1">
    <property type="entry name" value="HTH PSQ-TYPE DOMAIN-CONTAINING PROTEIN"/>
    <property type="match status" value="1"/>
</dbReference>
<sequence length="136" mass="15763">MYTYSNDEKTVILVNGECVKNVTLHARVYAQRYPERRAPADTNLKRLENQLRANWPPVKLSKQGVASGEEHELEVIQILEEEPHVGQRKLARRVGISQSSHFHRDVRYYLDSVFANKWMGRGSVNPWPLEVLIQLP</sequence>
<organism evidence="1 2">
    <name type="scientific">Zophobas morio</name>
    <dbReference type="NCBI Taxonomy" id="2755281"/>
    <lineage>
        <taxon>Eukaryota</taxon>
        <taxon>Metazoa</taxon>
        <taxon>Ecdysozoa</taxon>
        <taxon>Arthropoda</taxon>
        <taxon>Hexapoda</taxon>
        <taxon>Insecta</taxon>
        <taxon>Pterygota</taxon>
        <taxon>Neoptera</taxon>
        <taxon>Endopterygota</taxon>
        <taxon>Coleoptera</taxon>
        <taxon>Polyphaga</taxon>
        <taxon>Cucujiformia</taxon>
        <taxon>Tenebrionidae</taxon>
        <taxon>Zophobas</taxon>
    </lineage>
</organism>
<evidence type="ECO:0008006" key="3">
    <source>
        <dbReference type="Google" id="ProtNLM"/>
    </source>
</evidence>
<protein>
    <recommendedName>
        <fullName evidence="3">DUF4817 domain-containing protein</fullName>
    </recommendedName>
</protein>
<dbReference type="Proteomes" id="UP001168821">
    <property type="component" value="Unassembled WGS sequence"/>
</dbReference>
<gene>
    <name evidence="1" type="ORF">Zmor_014430</name>
</gene>
<proteinExistence type="predicted"/>
<dbReference type="EMBL" id="JALNTZ010000004">
    <property type="protein sequence ID" value="KAJ3655295.1"/>
    <property type="molecule type" value="Genomic_DNA"/>
</dbReference>
<accession>A0AA38MFN5</accession>
<dbReference type="AlphaFoldDB" id="A0AA38MFN5"/>
<evidence type="ECO:0000313" key="1">
    <source>
        <dbReference type="EMBL" id="KAJ3655295.1"/>
    </source>
</evidence>
<reference evidence="1" key="1">
    <citation type="journal article" date="2023" name="G3 (Bethesda)">
        <title>Whole genome assemblies of Zophobas morio and Tenebrio molitor.</title>
        <authorList>
            <person name="Kaur S."/>
            <person name="Stinson S.A."/>
            <person name="diCenzo G.C."/>
        </authorList>
    </citation>
    <scope>NUCLEOTIDE SEQUENCE</scope>
    <source>
        <strain evidence="1">QUZm001</strain>
    </source>
</reference>